<sequence>MLTLTEIALRKVAIMLWSKPENLHSLKYFRFVSRDSNGKLNEWHELITTVAEQASHLELPATLKKELASLLKPIGSEFLKFRSFVENFFYGNSELVDYMDANVWTDQGSIDYCQTAEKILNQKQLNNIFRFQFCCLFCLEDYIREIWGMLSDQEKALCYRKENLNPLHEGVLSYWICTLSVDLTPVDCLIQGNIFDLTVYQYAFENSAATGNFAATKYFFPKLTYSERVESLVTTACGVANKIRFWLTTRPEGVPRESYHDILCYLLEEMNTHEQVEVFQRRAFIVLLCYLDWPRTKLFPQLLDRMWSFISPVDYHQLVCVLAKRLTMSAYKYSPLFRECFLKSPLALQSVILEEQINKGCFLSHLFDVEDVENIQVVLRHYDRHIKEIIFTCDAGIHICHKLILKEKWQLLELFIRECMIVEEIKPKIITNYRIFMHRCYERNINWGVSYKYCQFFEMLRATKVPQDINQNLGGENSSAKRIRIN</sequence>
<dbReference type="AlphaFoldDB" id="A0A4Y2K8G9"/>
<comment type="caution">
    <text evidence="1">The sequence shown here is derived from an EMBL/GenBank/DDBJ whole genome shotgun (WGS) entry which is preliminary data.</text>
</comment>
<dbReference type="Proteomes" id="UP000499080">
    <property type="component" value="Unassembled WGS sequence"/>
</dbReference>
<gene>
    <name evidence="1" type="ORF">AVEN_227586_1</name>
</gene>
<keyword evidence="2" id="KW-1185">Reference proteome</keyword>
<name>A0A4Y2K8G9_ARAVE</name>
<evidence type="ECO:0000313" key="1">
    <source>
        <dbReference type="EMBL" id="GBM98567.1"/>
    </source>
</evidence>
<dbReference type="OrthoDB" id="6431550at2759"/>
<reference evidence="1 2" key="1">
    <citation type="journal article" date="2019" name="Sci. Rep.">
        <title>Orb-weaving spider Araneus ventricosus genome elucidates the spidroin gene catalogue.</title>
        <authorList>
            <person name="Kono N."/>
            <person name="Nakamura H."/>
            <person name="Ohtoshi R."/>
            <person name="Moran D.A.P."/>
            <person name="Shinohara A."/>
            <person name="Yoshida Y."/>
            <person name="Fujiwara M."/>
            <person name="Mori M."/>
            <person name="Tomita M."/>
            <person name="Arakawa K."/>
        </authorList>
    </citation>
    <scope>NUCLEOTIDE SEQUENCE [LARGE SCALE GENOMIC DNA]</scope>
</reference>
<accession>A0A4Y2K8G9</accession>
<evidence type="ECO:0000313" key="2">
    <source>
        <dbReference type="Proteomes" id="UP000499080"/>
    </source>
</evidence>
<protein>
    <submittedName>
        <fullName evidence="1">Uncharacterized protein</fullName>
    </submittedName>
</protein>
<dbReference type="EMBL" id="BGPR01004337">
    <property type="protein sequence ID" value="GBM98567.1"/>
    <property type="molecule type" value="Genomic_DNA"/>
</dbReference>
<proteinExistence type="predicted"/>
<organism evidence="1 2">
    <name type="scientific">Araneus ventricosus</name>
    <name type="common">Orbweaver spider</name>
    <name type="synonym">Epeira ventricosa</name>
    <dbReference type="NCBI Taxonomy" id="182803"/>
    <lineage>
        <taxon>Eukaryota</taxon>
        <taxon>Metazoa</taxon>
        <taxon>Ecdysozoa</taxon>
        <taxon>Arthropoda</taxon>
        <taxon>Chelicerata</taxon>
        <taxon>Arachnida</taxon>
        <taxon>Araneae</taxon>
        <taxon>Araneomorphae</taxon>
        <taxon>Entelegynae</taxon>
        <taxon>Araneoidea</taxon>
        <taxon>Araneidae</taxon>
        <taxon>Araneus</taxon>
    </lineage>
</organism>